<dbReference type="EMBL" id="JBHUDP010000002">
    <property type="protein sequence ID" value="MFD1685137.1"/>
    <property type="molecule type" value="Genomic_DNA"/>
</dbReference>
<dbReference type="Gene3D" id="3.30.70.2160">
    <property type="match status" value="1"/>
</dbReference>
<proteinExistence type="predicted"/>
<name>A0ABD6DS68_9EURY</name>
<reference evidence="3 4" key="1">
    <citation type="journal article" date="2019" name="Int. J. Syst. Evol. Microbiol.">
        <title>The Global Catalogue of Microorganisms (GCM) 10K type strain sequencing project: providing services to taxonomists for standard genome sequencing and annotation.</title>
        <authorList>
            <consortium name="The Broad Institute Genomics Platform"/>
            <consortium name="The Broad Institute Genome Sequencing Center for Infectious Disease"/>
            <person name="Wu L."/>
            <person name="Ma J."/>
        </authorList>
    </citation>
    <scope>NUCLEOTIDE SEQUENCE [LARGE SCALE GENOMIC DNA]</scope>
    <source>
        <strain evidence="3 4">CGMCC 1.10387</strain>
    </source>
</reference>
<feature type="domain" description="RNA ligase" evidence="1">
    <location>
        <begin position="83"/>
        <end position="239"/>
    </location>
</feature>
<evidence type="ECO:0000259" key="2">
    <source>
        <dbReference type="Pfam" id="PF18330"/>
    </source>
</evidence>
<dbReference type="GO" id="GO:0016874">
    <property type="term" value="F:ligase activity"/>
    <property type="evidence" value="ECO:0007669"/>
    <property type="project" value="UniProtKB-KW"/>
</dbReference>
<dbReference type="Pfam" id="PF09414">
    <property type="entry name" value="RNA_ligase"/>
    <property type="match status" value="1"/>
</dbReference>
<comment type="caution">
    <text evidence="3">The sequence shown here is derived from an EMBL/GenBank/DDBJ whole genome shotgun (WGS) entry which is preliminary data.</text>
</comment>
<dbReference type="Gene3D" id="3.30.1490.70">
    <property type="match status" value="1"/>
</dbReference>
<dbReference type="Gene3D" id="3.30.470.30">
    <property type="entry name" value="DNA ligase/mRNA capping enzyme"/>
    <property type="match status" value="1"/>
</dbReference>
<keyword evidence="3" id="KW-0436">Ligase</keyword>
<dbReference type="AlphaFoldDB" id="A0ABD6DS68"/>
<dbReference type="Pfam" id="PF18330">
    <property type="entry name" value="Lig_C"/>
    <property type="match status" value="1"/>
</dbReference>
<dbReference type="InterPro" id="IPR001072">
    <property type="entry name" value="RNA_ligase_Pab1020"/>
</dbReference>
<dbReference type="RefSeq" id="WP_256306922.1">
    <property type="nucleotide sequence ID" value="NZ_JANHAW010000001.1"/>
</dbReference>
<dbReference type="SUPFAM" id="SSF56091">
    <property type="entry name" value="DNA ligase/mRNA capping enzyme, catalytic domain"/>
    <property type="match status" value="1"/>
</dbReference>
<evidence type="ECO:0000313" key="3">
    <source>
        <dbReference type="EMBL" id="MFD1685137.1"/>
    </source>
</evidence>
<keyword evidence="4" id="KW-1185">Reference proteome</keyword>
<evidence type="ECO:0000313" key="4">
    <source>
        <dbReference type="Proteomes" id="UP001597092"/>
    </source>
</evidence>
<dbReference type="PRINTS" id="PR01048">
    <property type="entry name" value="Y414FAMILY"/>
</dbReference>
<accession>A0ABD6DS68</accession>
<dbReference type="NCBIfam" id="TIGR01209">
    <property type="entry name" value="RNA ligase"/>
    <property type="match status" value="1"/>
</dbReference>
<dbReference type="InterPro" id="IPR041596">
    <property type="entry name" value="Lig_Pab1020_C"/>
</dbReference>
<dbReference type="Proteomes" id="UP001597092">
    <property type="component" value="Unassembled WGS sequence"/>
</dbReference>
<feature type="domain" description="RNA ligase Pab1020 C-terminal" evidence="2">
    <location>
        <begin position="251"/>
        <end position="373"/>
    </location>
</feature>
<dbReference type="InterPro" id="IPR021122">
    <property type="entry name" value="RNA_ligase_dom_REL/Rnl2"/>
</dbReference>
<sequence length="377" mass="42554">MDERAYFERLDSTASDPAELFEHFEQRSVGGRTTHVLPSARHGIERGTVILDAADAIVRGYPSIPRVLALDAGVTSFFESGESIFAEEKLDGFNVRVADVGDEGPLAFTRGGYVCPYTTARVRDLLDLGEFFATHPEMMLCAELIGPETPYTTHDYAEVDSDAIRVFDVRDRESAVPLAVSERRELCVRYDFPQPRLFGRYDRSEATEEIWSAIEELDADGREGVVMKTADSDSMVKYTTESKHHDELADAFSLPFDLGRDFVFSRITREVFQAAEFDESDERLRERAHDLGESILLPAVETVRRIESGETVGQRHRVRGGHDDIDALLDHLRDLSLTIEVEADYRENGQRVVEFLKVAESTVDRTTYYLEGGTYDE</sequence>
<evidence type="ECO:0000259" key="1">
    <source>
        <dbReference type="Pfam" id="PF09414"/>
    </source>
</evidence>
<protein>
    <submittedName>
        <fullName evidence="3">RNA ligase</fullName>
    </submittedName>
</protein>
<gene>
    <name evidence="3" type="ORF">ACFSAS_05865</name>
</gene>
<organism evidence="3 4">
    <name type="scientific">Halobellus litoreus</name>
    <dbReference type="NCBI Taxonomy" id="755310"/>
    <lineage>
        <taxon>Archaea</taxon>
        <taxon>Methanobacteriati</taxon>
        <taxon>Methanobacteriota</taxon>
        <taxon>Stenosarchaea group</taxon>
        <taxon>Halobacteria</taxon>
        <taxon>Halobacteriales</taxon>
        <taxon>Haloferacaceae</taxon>
        <taxon>Halobellus</taxon>
    </lineage>
</organism>